<feature type="transmembrane region" description="Helical" evidence="1">
    <location>
        <begin position="12"/>
        <end position="34"/>
    </location>
</feature>
<comment type="caution">
    <text evidence="3">The sequence shown here is derived from an EMBL/GenBank/DDBJ whole genome shotgun (WGS) entry which is preliminary data.</text>
</comment>
<keyword evidence="1" id="KW-1133">Transmembrane helix</keyword>
<accession>A0A934PPM6</accession>
<dbReference type="Proteomes" id="UP000609172">
    <property type="component" value="Unassembled WGS sequence"/>
</dbReference>
<evidence type="ECO:0000313" key="3">
    <source>
        <dbReference type="EMBL" id="MBK0371035.1"/>
    </source>
</evidence>
<organism evidence="3 4">
    <name type="scientific">Flavobacterium agrisoli</name>
    <dbReference type="NCBI Taxonomy" id="2793066"/>
    <lineage>
        <taxon>Bacteria</taxon>
        <taxon>Pseudomonadati</taxon>
        <taxon>Bacteroidota</taxon>
        <taxon>Flavobacteriia</taxon>
        <taxon>Flavobacteriales</taxon>
        <taxon>Flavobacteriaceae</taxon>
        <taxon>Flavobacterium</taxon>
    </lineage>
</organism>
<keyword evidence="1" id="KW-0472">Membrane</keyword>
<dbReference type="RefSeq" id="WP_200107160.1">
    <property type="nucleotide sequence ID" value="NZ_JAEHFV010000008.1"/>
</dbReference>
<proteinExistence type="predicted"/>
<protein>
    <submittedName>
        <fullName evidence="3">AsmA family protein</fullName>
    </submittedName>
</protein>
<evidence type="ECO:0000259" key="2">
    <source>
        <dbReference type="Pfam" id="PF05170"/>
    </source>
</evidence>
<keyword evidence="4" id="KW-1185">Reference proteome</keyword>
<dbReference type="GO" id="GO:0090313">
    <property type="term" value="P:regulation of protein targeting to membrane"/>
    <property type="evidence" value="ECO:0007669"/>
    <property type="project" value="TreeGrafter"/>
</dbReference>
<evidence type="ECO:0000313" key="4">
    <source>
        <dbReference type="Proteomes" id="UP000609172"/>
    </source>
</evidence>
<reference evidence="3" key="1">
    <citation type="submission" date="2020-12" db="EMBL/GenBank/DDBJ databases">
        <title>Bacterial novel species Flavobacterium sp. SE-1-e isolated from soil.</title>
        <authorList>
            <person name="Jung H.-Y."/>
        </authorList>
    </citation>
    <scope>NUCLEOTIDE SEQUENCE</scope>
    <source>
        <strain evidence="3">SE-1-e</strain>
    </source>
</reference>
<keyword evidence="1" id="KW-0812">Transmembrane</keyword>
<dbReference type="InterPro" id="IPR052894">
    <property type="entry name" value="AsmA-related"/>
</dbReference>
<dbReference type="InterPro" id="IPR007844">
    <property type="entry name" value="AsmA"/>
</dbReference>
<dbReference type="Pfam" id="PF05170">
    <property type="entry name" value="AsmA"/>
    <property type="match status" value="1"/>
</dbReference>
<dbReference type="GO" id="GO:0005886">
    <property type="term" value="C:plasma membrane"/>
    <property type="evidence" value="ECO:0007669"/>
    <property type="project" value="TreeGrafter"/>
</dbReference>
<dbReference type="PANTHER" id="PTHR30441:SF8">
    <property type="entry name" value="DUF748 DOMAIN-CONTAINING PROTEIN"/>
    <property type="match status" value="1"/>
</dbReference>
<dbReference type="PANTHER" id="PTHR30441">
    <property type="entry name" value="DUF748 DOMAIN-CONTAINING PROTEIN"/>
    <property type="match status" value="1"/>
</dbReference>
<feature type="domain" description="AsmA" evidence="2">
    <location>
        <begin position="12"/>
        <end position="180"/>
    </location>
</feature>
<dbReference type="AlphaFoldDB" id="A0A934PPM6"/>
<gene>
    <name evidence="3" type="ORF">I5M07_14460</name>
</gene>
<dbReference type="EMBL" id="JAEHFV010000008">
    <property type="protein sequence ID" value="MBK0371035.1"/>
    <property type="molecule type" value="Genomic_DNA"/>
</dbReference>
<sequence>MNYNSKNRIVKTLKGIGITVAAILLLLFLLPILFPGKIASEVKKIANERLDTKMDFSKSKLSFFTHFPALTVSLEDLTLTGSAPFRKDTLIKAEQVAFGINLKRLIFDNEVKINKLYVSKAQVNILVNQKGEANYNIYIAPENRKNEETTEKGTAIRLERIDLEDCHVKYNDRSAKIFVDAKGFNYIGKGNLSEDIFDLNTDADIDNVDFYYNRTAYLRKKKVHADLITRINTDALSFILQKNELQINKLPLTFTGLFTILRDGYKIDIKAASKNTTVKDLLSVMPPEYLTWLEKTEISGKSDLLFTFKGDYNVSKNLKPNLAFNLKVNDGSINYEKAPAPLTDFQMNLNAILPSLDPEKLLVNLKTLKLKVGEKDYFTAYLRSRGLSEMTVDTNIKGALDLATLDAAIGLNTMDIKGILKTDIQAKGTFSTSKKLFPKTKGGISLQNGWLKTDSYPNPITNITFVANVFNKTGTFKDLYVAVTPASFVFEKNPVYVNATVSDFNDLFYNAKIKGELNVGNIYKVFSQKGLDIKGYAKADLSLKGRQSYATTGQYDKLDNRGTILLKNIKATSELFPKAFYIKQGNFRFQNEKMWFEKFDASYGKSDFDINGYLLNTINYFLESNGTLSGSFNMKSNLINVDEFMALEKGENKDRNIEVEYAKEDHPKSSGVVSIPRNLDVSLAATVNKVEYNKLIFNNLSGKIGMSKGNFYLENTTLSVIDCILGINASYKDESPTAAHFDAHFTAKDFSVQKAYNEIPMFHDMVTVAEKAKGIVGIDYKIKGDLDRNMGPIYASLEGAGTINLRDVQIKGLKLFDGISSKTGQKDLDNPRIEGIDIKSSIDNNLIYIEPFTFKVAVFRPTIKGTTSFDGLLDLRMRLGLPPFGLIGFPIVITGTHEEPKIKIFSKTGQEIEDALYDEKNNKVIRKEKVSNQKS</sequence>
<name>A0A934PPM6_9FLAO</name>
<evidence type="ECO:0000256" key="1">
    <source>
        <dbReference type="SAM" id="Phobius"/>
    </source>
</evidence>